<dbReference type="EMBL" id="CADCTE010000161">
    <property type="protein sequence ID" value="CAA9266562.1"/>
    <property type="molecule type" value="Genomic_DNA"/>
</dbReference>
<evidence type="ECO:0008006" key="2">
    <source>
        <dbReference type="Google" id="ProtNLM"/>
    </source>
</evidence>
<protein>
    <recommendedName>
        <fullName evidence="2">Arrestin-like N-terminal domain-containing protein</fullName>
    </recommendedName>
</protein>
<sequence>MQHRAAPLDIDIRPLPAKRAVVEGESFAVDIEAVAERDVVADQVILEVVQVIDYGYGRTNLHGVIYTARDRSTHVISQQPLPPAGRVMAGETYRTRAVVTVPALNLPSVRGELISISWILRVRMSARDDQESVGEGMFTVQSAAAGCTADAAQEPEATVQWTASLELVELSARVLTNATPVTGRLRVAVHHGTLRSVRVELVMLEAVAYGPTPEGQSGDRPQKHPRHTENTIAATTLTEGLPAAGAEAVLPFEVATPRFLPAPSLDTGKFRVRWQLRITADVPHRPDPQLRVGLVAVTAPQAAHSS</sequence>
<proteinExistence type="predicted"/>
<name>A0A6J4IZK5_9MICC</name>
<dbReference type="AlphaFoldDB" id="A0A6J4IZK5"/>
<organism evidence="1">
    <name type="scientific">uncultured Arthrobacter sp</name>
    <dbReference type="NCBI Taxonomy" id="114050"/>
    <lineage>
        <taxon>Bacteria</taxon>
        <taxon>Bacillati</taxon>
        <taxon>Actinomycetota</taxon>
        <taxon>Actinomycetes</taxon>
        <taxon>Micrococcales</taxon>
        <taxon>Micrococcaceae</taxon>
        <taxon>Arthrobacter</taxon>
        <taxon>environmental samples</taxon>
    </lineage>
</organism>
<dbReference type="RefSeq" id="WP_294569417.1">
    <property type="nucleotide sequence ID" value="NZ_CADCTE010000161.1"/>
</dbReference>
<reference evidence="1" key="1">
    <citation type="submission" date="2020-02" db="EMBL/GenBank/DDBJ databases">
        <authorList>
            <person name="Meier V. D."/>
        </authorList>
    </citation>
    <scope>NUCLEOTIDE SEQUENCE</scope>
    <source>
        <strain evidence="1">AVDCRST_MAG83</strain>
    </source>
</reference>
<accession>A0A6J4IZK5</accession>
<evidence type="ECO:0000313" key="1">
    <source>
        <dbReference type="EMBL" id="CAA9266562.1"/>
    </source>
</evidence>
<gene>
    <name evidence="1" type="ORF">AVDCRST_MAG83-3004</name>
</gene>